<evidence type="ECO:0000313" key="1">
    <source>
        <dbReference type="EMBL" id="KAK4016522.1"/>
    </source>
</evidence>
<gene>
    <name evidence="1" type="ORF">OUZ56_031477</name>
</gene>
<reference evidence="1 2" key="1">
    <citation type="journal article" date="2023" name="Nucleic Acids Res.">
        <title>The hologenome of Daphnia magna reveals possible DNA methylation and microbiome-mediated evolution of the host genome.</title>
        <authorList>
            <person name="Chaturvedi A."/>
            <person name="Li X."/>
            <person name="Dhandapani V."/>
            <person name="Marshall H."/>
            <person name="Kissane S."/>
            <person name="Cuenca-Cambronero M."/>
            <person name="Asole G."/>
            <person name="Calvet F."/>
            <person name="Ruiz-Romero M."/>
            <person name="Marangio P."/>
            <person name="Guigo R."/>
            <person name="Rago D."/>
            <person name="Mirbahai L."/>
            <person name="Eastwood N."/>
            <person name="Colbourne J.K."/>
            <person name="Zhou J."/>
            <person name="Mallon E."/>
            <person name="Orsini L."/>
        </authorList>
    </citation>
    <scope>NUCLEOTIDE SEQUENCE [LARGE SCALE GENOMIC DNA]</scope>
    <source>
        <strain evidence="1">LRV0_1</strain>
    </source>
</reference>
<dbReference type="Proteomes" id="UP001234178">
    <property type="component" value="Unassembled WGS sequence"/>
</dbReference>
<sequence length="79" mass="9122">MEISLLIPWYSKHLGCFNMVCWQRHLHSVLVSDASRSLSFFTKKLSFKYRQDSFGSNNKDKHNCEQGISLEIGSLSILN</sequence>
<dbReference type="EMBL" id="JAOYFB010000005">
    <property type="protein sequence ID" value="KAK4016522.1"/>
    <property type="molecule type" value="Genomic_DNA"/>
</dbReference>
<comment type="caution">
    <text evidence="1">The sequence shown here is derived from an EMBL/GenBank/DDBJ whole genome shotgun (WGS) entry which is preliminary data.</text>
</comment>
<proteinExistence type="predicted"/>
<name>A0ABQ9ZUC8_9CRUS</name>
<protein>
    <submittedName>
        <fullName evidence="1">Uncharacterized protein</fullName>
    </submittedName>
</protein>
<keyword evidence="2" id="KW-1185">Reference proteome</keyword>
<evidence type="ECO:0000313" key="2">
    <source>
        <dbReference type="Proteomes" id="UP001234178"/>
    </source>
</evidence>
<organism evidence="1 2">
    <name type="scientific">Daphnia magna</name>
    <dbReference type="NCBI Taxonomy" id="35525"/>
    <lineage>
        <taxon>Eukaryota</taxon>
        <taxon>Metazoa</taxon>
        <taxon>Ecdysozoa</taxon>
        <taxon>Arthropoda</taxon>
        <taxon>Crustacea</taxon>
        <taxon>Branchiopoda</taxon>
        <taxon>Diplostraca</taxon>
        <taxon>Cladocera</taxon>
        <taxon>Anomopoda</taxon>
        <taxon>Daphniidae</taxon>
        <taxon>Daphnia</taxon>
    </lineage>
</organism>
<accession>A0ABQ9ZUC8</accession>